<reference evidence="3" key="1">
    <citation type="submission" date="2022-11" db="UniProtKB">
        <authorList>
            <consortium name="WormBaseParasite"/>
        </authorList>
    </citation>
    <scope>IDENTIFICATION</scope>
</reference>
<proteinExistence type="predicted"/>
<evidence type="ECO:0000313" key="2">
    <source>
        <dbReference type="Proteomes" id="UP000887572"/>
    </source>
</evidence>
<dbReference type="AlphaFoldDB" id="A0A914HWM8"/>
<feature type="region of interest" description="Disordered" evidence="1">
    <location>
        <begin position="212"/>
        <end position="249"/>
    </location>
</feature>
<evidence type="ECO:0000256" key="1">
    <source>
        <dbReference type="SAM" id="MobiDB-lite"/>
    </source>
</evidence>
<organism evidence="2 3">
    <name type="scientific">Globodera rostochiensis</name>
    <name type="common">Golden nematode worm</name>
    <name type="synonym">Heterodera rostochiensis</name>
    <dbReference type="NCBI Taxonomy" id="31243"/>
    <lineage>
        <taxon>Eukaryota</taxon>
        <taxon>Metazoa</taxon>
        <taxon>Ecdysozoa</taxon>
        <taxon>Nematoda</taxon>
        <taxon>Chromadorea</taxon>
        <taxon>Rhabditida</taxon>
        <taxon>Tylenchina</taxon>
        <taxon>Tylenchomorpha</taxon>
        <taxon>Tylenchoidea</taxon>
        <taxon>Heteroderidae</taxon>
        <taxon>Heteroderinae</taxon>
        <taxon>Globodera</taxon>
    </lineage>
</organism>
<evidence type="ECO:0000313" key="3">
    <source>
        <dbReference type="WBParaSite" id="Gr19_v10_g4457.t1"/>
    </source>
</evidence>
<sequence>MALSAYSMPPELEKVRELMNACRVDDFRKIDRRRREHPLRRCNGSNSGLTSRICIDETDGAQGGAAAAALSFTSEMSLMQAAQDQLQAALDKGVGLLSDREQDLGYQIITAELPGHEPDLSLLPLGPHPGGQREGGLSDFDPGTPSRPNNARGQCTNLSGADYPRAEGSPGAREEQQLGEIGHKHSALSISSPPPGEGESLIGAAAFESPPSAVRRIWPPPTTPAGKGAERVRGKGALKRQDNSPLSLWLPAPDQLGTLATDHNCG</sequence>
<dbReference type="Proteomes" id="UP000887572">
    <property type="component" value="Unplaced"/>
</dbReference>
<feature type="compositionally biased region" description="Polar residues" evidence="1">
    <location>
        <begin position="146"/>
        <end position="159"/>
    </location>
</feature>
<dbReference type="WBParaSite" id="Gr19_v10_g4457.t1">
    <property type="protein sequence ID" value="Gr19_v10_g4457.t1"/>
    <property type="gene ID" value="Gr19_v10_g4457"/>
</dbReference>
<accession>A0A914HWM8</accession>
<keyword evidence="2" id="KW-1185">Reference proteome</keyword>
<protein>
    <submittedName>
        <fullName evidence="3">Uncharacterized protein</fullName>
    </submittedName>
</protein>
<feature type="region of interest" description="Disordered" evidence="1">
    <location>
        <begin position="119"/>
        <end position="175"/>
    </location>
</feature>
<name>A0A914HWM8_GLORO</name>